<comment type="caution">
    <text evidence="2">The sequence shown here is derived from an EMBL/GenBank/DDBJ whole genome shotgun (WGS) entry which is preliminary data.</text>
</comment>
<name>A0A845RKX8_9FIRM</name>
<dbReference type="Proteomes" id="UP000446348">
    <property type="component" value="Unassembled WGS sequence"/>
</dbReference>
<sequence length="382" mass="41914">MKKLLAAALAVATVASLSTVSFAATDWEVVNYDQTVAIFDDGSVAAYDGANSVKPDKTLYFAIGDMLISDATDSYVLAGEYYTNKDLFKVKSDKGDENAKMIKSMALSEKSIPVAGVSSRGPWFEIKLNDDFTDKEFKINPSFTVTAKDDFYATTSQDSQGNYILRPVDGDKTIPSNSVVIAKGDKIHYNVGKYYISNTTDDADQDYMAGTGGIVLKPNKNDDNTITWEDANNTIATLTFYSDDNAAKFFPKLTTKWDNTDYAEYFADQNAFIFDFVGRAAGETKIASTSRATLELYNPYYDWDEDLLTVAPEDCVIYQIVNGELVDVTASFTALQNDDGDYVFQTKTRELGCYIIAEAEASAVVGDPTAPVDEKPVPNTGR</sequence>
<dbReference type="EMBL" id="QXWZ01000048">
    <property type="protein sequence ID" value="NBI80364.1"/>
    <property type="molecule type" value="Genomic_DNA"/>
</dbReference>
<evidence type="ECO:0008006" key="4">
    <source>
        <dbReference type="Google" id="ProtNLM"/>
    </source>
</evidence>
<organism evidence="2 3">
    <name type="scientific">Anaerotruncus colihominis</name>
    <dbReference type="NCBI Taxonomy" id="169435"/>
    <lineage>
        <taxon>Bacteria</taxon>
        <taxon>Bacillati</taxon>
        <taxon>Bacillota</taxon>
        <taxon>Clostridia</taxon>
        <taxon>Eubacteriales</taxon>
        <taxon>Oscillospiraceae</taxon>
        <taxon>Anaerotruncus</taxon>
    </lineage>
</organism>
<evidence type="ECO:0000313" key="3">
    <source>
        <dbReference type="Proteomes" id="UP000446348"/>
    </source>
</evidence>
<evidence type="ECO:0000256" key="1">
    <source>
        <dbReference type="SAM" id="SignalP"/>
    </source>
</evidence>
<keyword evidence="1" id="KW-0732">Signal</keyword>
<dbReference type="AlphaFoldDB" id="A0A845RKX8"/>
<dbReference type="RefSeq" id="WP_160211044.1">
    <property type="nucleotide sequence ID" value="NZ_JBCLRJ010000040.1"/>
</dbReference>
<feature type="signal peptide" evidence="1">
    <location>
        <begin position="1"/>
        <end position="23"/>
    </location>
</feature>
<gene>
    <name evidence="2" type="ORF">D3Z39_16160</name>
</gene>
<protein>
    <recommendedName>
        <fullName evidence="4">S-layer protein</fullName>
    </recommendedName>
</protein>
<dbReference type="OrthoDB" id="1858456at2"/>
<proteinExistence type="predicted"/>
<feature type="chain" id="PRO_5032410650" description="S-layer protein" evidence="1">
    <location>
        <begin position="24"/>
        <end position="382"/>
    </location>
</feature>
<reference evidence="2 3" key="1">
    <citation type="submission" date="2018-08" db="EMBL/GenBank/DDBJ databases">
        <title>Murine metabolic-syndrome-specific gut microbial biobank.</title>
        <authorList>
            <person name="Liu C."/>
        </authorList>
    </citation>
    <scope>NUCLEOTIDE SEQUENCE [LARGE SCALE GENOMIC DNA]</scope>
    <source>
        <strain evidence="2 3">X69</strain>
    </source>
</reference>
<evidence type="ECO:0000313" key="2">
    <source>
        <dbReference type="EMBL" id="NBI80364.1"/>
    </source>
</evidence>
<accession>A0A845RKX8</accession>